<evidence type="ECO:0000256" key="2">
    <source>
        <dbReference type="ARBA" id="ARBA00022723"/>
    </source>
</evidence>
<dbReference type="GO" id="GO:0046872">
    <property type="term" value="F:metal ion binding"/>
    <property type="evidence" value="ECO:0007669"/>
    <property type="project" value="UniProtKB-KW"/>
</dbReference>
<accession>A0A9W6YLI3</accession>
<dbReference type="Proteomes" id="UP001165121">
    <property type="component" value="Unassembled WGS sequence"/>
</dbReference>
<name>A0A9W6YLI3_9STRA</name>
<comment type="caution">
    <text evidence="5">The sequence shown here is derived from an EMBL/GenBank/DDBJ whole genome shotgun (WGS) entry which is preliminary data.</text>
</comment>
<feature type="chain" id="PRO_5040945742" evidence="3">
    <location>
        <begin position="29"/>
        <end position="259"/>
    </location>
</feature>
<evidence type="ECO:0000256" key="1">
    <source>
        <dbReference type="ARBA" id="ARBA00001968"/>
    </source>
</evidence>
<dbReference type="Pfam" id="PF13359">
    <property type="entry name" value="DDE_Tnp_4"/>
    <property type="match status" value="1"/>
</dbReference>
<evidence type="ECO:0000259" key="4">
    <source>
        <dbReference type="Pfam" id="PF13359"/>
    </source>
</evidence>
<keyword evidence="2" id="KW-0479">Metal-binding</keyword>
<evidence type="ECO:0000256" key="3">
    <source>
        <dbReference type="SAM" id="SignalP"/>
    </source>
</evidence>
<keyword evidence="6" id="KW-1185">Reference proteome</keyword>
<proteinExistence type="predicted"/>
<sequence>MSNAVMIVLESVSVAAAAVASFSARADAEFERTVTKLNFENYGLLNGYEHSFEKVALLLFYLASSGTIKEAGMALGMSMPSAVITINALLRVIYKQSSQFIKLPSSQTDWSTIMNGFALVKGFQYVYGAVDGSRFEIPRPAEYDGWYCKYGYPAINMQALCDFRRRFLDYDMRPGSYIVKKTWDESNLGMSVKTILPIGCDFLADAGYTLMSELLTPYIPREEGGQLSKCSGAAVACVRGRRRLTESEYESVRSLSTDS</sequence>
<comment type="cofactor">
    <cofactor evidence="1">
        <name>a divalent metal cation</name>
        <dbReference type="ChEBI" id="CHEBI:60240"/>
    </cofactor>
</comment>
<organism evidence="5 6">
    <name type="scientific">Phytophthora fragariaefolia</name>
    <dbReference type="NCBI Taxonomy" id="1490495"/>
    <lineage>
        <taxon>Eukaryota</taxon>
        <taxon>Sar</taxon>
        <taxon>Stramenopiles</taxon>
        <taxon>Oomycota</taxon>
        <taxon>Peronosporomycetes</taxon>
        <taxon>Peronosporales</taxon>
        <taxon>Peronosporaceae</taxon>
        <taxon>Phytophthora</taxon>
    </lineage>
</organism>
<dbReference type="InterPro" id="IPR027806">
    <property type="entry name" value="HARBI1_dom"/>
</dbReference>
<reference evidence="5" key="1">
    <citation type="submission" date="2023-04" db="EMBL/GenBank/DDBJ databases">
        <title>Phytophthora fragariaefolia NBRC 109709.</title>
        <authorList>
            <person name="Ichikawa N."/>
            <person name="Sato H."/>
            <person name="Tonouchi N."/>
        </authorList>
    </citation>
    <scope>NUCLEOTIDE SEQUENCE</scope>
    <source>
        <strain evidence="5">NBRC 109709</strain>
    </source>
</reference>
<dbReference type="OrthoDB" id="116444at2759"/>
<dbReference type="EMBL" id="BSXT01008823">
    <property type="protein sequence ID" value="GMF67381.1"/>
    <property type="molecule type" value="Genomic_DNA"/>
</dbReference>
<keyword evidence="3" id="KW-0732">Signal</keyword>
<dbReference type="AlphaFoldDB" id="A0A9W6YLI3"/>
<protein>
    <submittedName>
        <fullName evidence="5">Unnamed protein product</fullName>
    </submittedName>
</protein>
<gene>
    <name evidence="5" type="ORF">Pfra01_002837400</name>
</gene>
<feature type="domain" description="DDE Tnp4" evidence="4">
    <location>
        <begin position="130"/>
        <end position="246"/>
    </location>
</feature>
<evidence type="ECO:0000313" key="5">
    <source>
        <dbReference type="EMBL" id="GMF67381.1"/>
    </source>
</evidence>
<feature type="signal peptide" evidence="3">
    <location>
        <begin position="1"/>
        <end position="28"/>
    </location>
</feature>
<evidence type="ECO:0000313" key="6">
    <source>
        <dbReference type="Proteomes" id="UP001165121"/>
    </source>
</evidence>